<dbReference type="NCBIfam" id="TIGR02037">
    <property type="entry name" value="degP_htrA_DO"/>
    <property type="match status" value="1"/>
</dbReference>
<evidence type="ECO:0000256" key="15">
    <source>
        <dbReference type="PIRSR" id="PIRSR611782-2"/>
    </source>
</evidence>
<evidence type="ECO:0000256" key="14">
    <source>
        <dbReference type="PIRSR" id="PIRSR611782-1"/>
    </source>
</evidence>
<dbReference type="EMBL" id="JAJUWU010000004">
    <property type="protein sequence ID" value="MCE7027438.1"/>
    <property type="molecule type" value="Genomic_DNA"/>
</dbReference>
<feature type="binding site" evidence="15">
    <location>
        <position position="219"/>
    </location>
    <ligand>
        <name>substrate</name>
    </ligand>
</feature>
<feature type="region of interest" description="Disordered" evidence="16">
    <location>
        <begin position="22"/>
        <end position="108"/>
    </location>
</feature>
<dbReference type="SMART" id="SM00228">
    <property type="entry name" value="PDZ"/>
    <property type="match status" value="2"/>
</dbReference>
<gene>
    <name evidence="19" type="ORF">LZD57_05500</name>
</gene>
<evidence type="ECO:0000256" key="5">
    <source>
        <dbReference type="ARBA" id="ARBA00013958"/>
    </source>
</evidence>
<dbReference type="RefSeq" id="WP_233718303.1">
    <property type="nucleotide sequence ID" value="NZ_JAJUWU010000004.1"/>
</dbReference>
<protein>
    <recommendedName>
        <fullName evidence="5">Probable periplasmic serine endoprotease DegP-like</fullName>
        <ecNumber evidence="4">3.4.21.107</ecNumber>
    </recommendedName>
    <alternativeName>
        <fullName evidence="13">Protease Do</fullName>
    </alternativeName>
</protein>
<evidence type="ECO:0000256" key="4">
    <source>
        <dbReference type="ARBA" id="ARBA00013035"/>
    </source>
</evidence>
<feature type="compositionally biased region" description="Low complexity" evidence="16">
    <location>
        <begin position="80"/>
        <end position="102"/>
    </location>
</feature>
<dbReference type="GO" id="GO:0006508">
    <property type="term" value="P:proteolysis"/>
    <property type="evidence" value="ECO:0007669"/>
    <property type="project" value="UniProtKB-KW"/>
</dbReference>
<evidence type="ECO:0000256" key="11">
    <source>
        <dbReference type="ARBA" id="ARBA00022825"/>
    </source>
</evidence>
<dbReference type="PANTHER" id="PTHR22939:SF130">
    <property type="entry name" value="PERIPLASMIC SERINE ENDOPROTEASE DEGP-LIKE-RELATED"/>
    <property type="match status" value="1"/>
</dbReference>
<keyword evidence="8" id="KW-0677">Repeat</keyword>
<evidence type="ECO:0000313" key="19">
    <source>
        <dbReference type="EMBL" id="MCE7027438.1"/>
    </source>
</evidence>
<keyword evidence="9" id="KW-0574">Periplasm</keyword>
<name>A0A9X1P162_9HYPH</name>
<dbReference type="GO" id="GO:0042597">
    <property type="term" value="C:periplasmic space"/>
    <property type="evidence" value="ECO:0007669"/>
    <property type="project" value="UniProtKB-SubCell"/>
</dbReference>
<dbReference type="Proteomes" id="UP001139035">
    <property type="component" value="Unassembled WGS sequence"/>
</dbReference>
<feature type="binding site" evidence="15">
    <location>
        <begin position="291"/>
        <end position="293"/>
    </location>
    <ligand>
        <name>substrate</name>
    </ligand>
</feature>
<feature type="region of interest" description="Disordered" evidence="16">
    <location>
        <begin position="129"/>
        <end position="148"/>
    </location>
</feature>
<evidence type="ECO:0000256" key="12">
    <source>
        <dbReference type="ARBA" id="ARBA00023016"/>
    </source>
</evidence>
<evidence type="ECO:0000256" key="6">
    <source>
        <dbReference type="ARBA" id="ARBA00022670"/>
    </source>
</evidence>
<reference evidence="19" key="1">
    <citation type="submission" date="2022-01" db="EMBL/GenBank/DDBJ databases">
        <title>Jiella avicenniae sp. nov., a novel endophytic bacterium isolated from bark of Avicennia marina.</title>
        <authorList>
            <person name="Tuo L."/>
        </authorList>
    </citation>
    <scope>NUCLEOTIDE SEQUENCE</scope>
    <source>
        <strain evidence="19">CBK1P-4</strain>
    </source>
</reference>
<dbReference type="PRINTS" id="PR00834">
    <property type="entry name" value="PROTEASES2C"/>
</dbReference>
<dbReference type="AlphaFoldDB" id="A0A9X1P162"/>
<dbReference type="Pfam" id="PF13180">
    <property type="entry name" value="PDZ_2"/>
    <property type="match status" value="1"/>
</dbReference>
<organism evidence="19 20">
    <name type="scientific">Jiella avicenniae</name>
    <dbReference type="NCBI Taxonomy" id="2907202"/>
    <lineage>
        <taxon>Bacteria</taxon>
        <taxon>Pseudomonadati</taxon>
        <taxon>Pseudomonadota</taxon>
        <taxon>Alphaproteobacteria</taxon>
        <taxon>Hyphomicrobiales</taxon>
        <taxon>Aurantimonadaceae</taxon>
        <taxon>Jiella</taxon>
    </lineage>
</organism>
<evidence type="ECO:0000256" key="8">
    <source>
        <dbReference type="ARBA" id="ARBA00022737"/>
    </source>
</evidence>
<comment type="subcellular location">
    <subcellularLocation>
        <location evidence="2">Periplasm</location>
    </subcellularLocation>
</comment>
<feature type="compositionally biased region" description="Low complexity" evidence="16">
    <location>
        <begin position="29"/>
        <end position="50"/>
    </location>
</feature>
<dbReference type="InterPro" id="IPR001940">
    <property type="entry name" value="Peptidase_S1C"/>
</dbReference>
<comment type="similarity">
    <text evidence="3">Belongs to the peptidase S1C family.</text>
</comment>
<sequence length="571" mass="58691">MRVQALLPVLLAALLASVAPPHMAGAQTPGGAEPAHPAPGAEAPQAAPGAEAPPEPPATNEERVPALPVPPTDGGATEQAPANGNALPGAPGAASQAQGEAPRPTRYGPVSVADLADRLLDAVVNVSTSQGVDRPGRGVPPLQAPEGSPLQDFFDDLLRDREGPGERSVQSLGSGFVIDPSGIIITNNHVIGDADTITVNFPNGDQLDAELLGKDAKTDIAVLKVDAGKPLPFVKLGDSEDLRIGDWVMAIGNPFGLGGSVSIGIVSARGRNINAGPYDNFIQTDAAINRGNSGGPLFDMFGNVVGINTAIISPTGGSIGIGFSIPSNLAVNVIDQLREYGETRRGWLGIRLQALNEDIAKGLGVERTEGAVVMGIVPGGPSDNGSLKVGDVIVSFDGRKVEGSNDLPRMVAETKVGKKVQIGILRKESVSAAATPETVEVTLGRLEDGEKMIAENETEPTPEAGEPTEETGAVETLGLTLGDVDEKTRKSFDLAEDASGAVVTAVAPNSAAAEKGVEAGMLITEVAQEPVSSAAEVKEKIDRLKDEGRRNALLLLTGANGDVRFVVVPID</sequence>
<dbReference type="PROSITE" id="PS50106">
    <property type="entry name" value="PDZ"/>
    <property type="match status" value="1"/>
</dbReference>
<dbReference type="Pfam" id="PF13365">
    <property type="entry name" value="Trypsin_2"/>
    <property type="match status" value="1"/>
</dbReference>
<feature type="binding site" evidence="15">
    <location>
        <position position="189"/>
    </location>
    <ligand>
        <name>substrate</name>
    </ligand>
</feature>
<proteinExistence type="inferred from homology"/>
<keyword evidence="12" id="KW-0346">Stress response</keyword>
<evidence type="ECO:0000256" key="16">
    <source>
        <dbReference type="SAM" id="MobiDB-lite"/>
    </source>
</evidence>
<dbReference type="SUPFAM" id="SSF50494">
    <property type="entry name" value="Trypsin-like serine proteases"/>
    <property type="match status" value="1"/>
</dbReference>
<dbReference type="InterPro" id="IPR001478">
    <property type="entry name" value="PDZ"/>
</dbReference>
<dbReference type="CDD" id="cd10839">
    <property type="entry name" value="cpPDZ1_DegP-like"/>
    <property type="match status" value="1"/>
</dbReference>
<evidence type="ECO:0000313" key="20">
    <source>
        <dbReference type="Proteomes" id="UP001139035"/>
    </source>
</evidence>
<accession>A0A9X1P162</accession>
<comment type="caution">
    <text evidence="19">The sequence shown here is derived from an EMBL/GenBank/DDBJ whole genome shotgun (WGS) entry which is preliminary data.</text>
</comment>
<evidence type="ECO:0000256" key="7">
    <source>
        <dbReference type="ARBA" id="ARBA00022729"/>
    </source>
</evidence>
<feature type="domain" description="PDZ" evidence="18">
    <location>
        <begin position="337"/>
        <end position="428"/>
    </location>
</feature>
<evidence type="ECO:0000256" key="17">
    <source>
        <dbReference type="SAM" id="SignalP"/>
    </source>
</evidence>
<evidence type="ECO:0000256" key="3">
    <source>
        <dbReference type="ARBA" id="ARBA00010541"/>
    </source>
</evidence>
<dbReference type="InterPro" id="IPR036034">
    <property type="entry name" value="PDZ_sf"/>
</dbReference>
<evidence type="ECO:0000259" key="18">
    <source>
        <dbReference type="PROSITE" id="PS50106"/>
    </source>
</evidence>
<keyword evidence="7 17" id="KW-0732">Signal</keyword>
<keyword evidence="11" id="KW-0720">Serine protease</keyword>
<dbReference type="GO" id="GO:0004252">
    <property type="term" value="F:serine-type endopeptidase activity"/>
    <property type="evidence" value="ECO:0007669"/>
    <property type="project" value="InterPro"/>
</dbReference>
<evidence type="ECO:0000256" key="1">
    <source>
        <dbReference type="ARBA" id="ARBA00001772"/>
    </source>
</evidence>
<dbReference type="EC" id="3.4.21.107" evidence="4"/>
<dbReference type="PANTHER" id="PTHR22939">
    <property type="entry name" value="SERINE PROTEASE FAMILY S1C HTRA-RELATED"/>
    <property type="match status" value="1"/>
</dbReference>
<comment type="catalytic activity">
    <reaction evidence="1">
        <text>Acts on substrates that are at least partially unfolded. The cleavage site P1 residue is normally between a pair of hydrophobic residues, such as Val-|-Val.</text>
        <dbReference type="EC" id="3.4.21.107"/>
    </reaction>
</comment>
<feature type="signal peptide" evidence="17">
    <location>
        <begin position="1"/>
        <end position="24"/>
    </location>
</feature>
<evidence type="ECO:0000256" key="13">
    <source>
        <dbReference type="ARBA" id="ARBA00032850"/>
    </source>
</evidence>
<dbReference type="InterPro" id="IPR009003">
    <property type="entry name" value="Peptidase_S1_PA"/>
</dbReference>
<keyword evidence="20" id="KW-1185">Reference proteome</keyword>
<dbReference type="Gene3D" id="2.30.42.10">
    <property type="match status" value="2"/>
</dbReference>
<dbReference type="InterPro" id="IPR011782">
    <property type="entry name" value="Pept_S1C_Do"/>
</dbReference>
<feature type="active site" description="Charge relay system" evidence="14">
    <location>
        <position position="189"/>
    </location>
</feature>
<keyword evidence="10 19" id="KW-0378">Hydrolase</keyword>
<evidence type="ECO:0000256" key="9">
    <source>
        <dbReference type="ARBA" id="ARBA00022764"/>
    </source>
</evidence>
<dbReference type="SUPFAM" id="SSF50156">
    <property type="entry name" value="PDZ domain-like"/>
    <property type="match status" value="2"/>
</dbReference>
<evidence type="ECO:0000256" key="10">
    <source>
        <dbReference type="ARBA" id="ARBA00022801"/>
    </source>
</evidence>
<evidence type="ECO:0000256" key="2">
    <source>
        <dbReference type="ARBA" id="ARBA00004418"/>
    </source>
</evidence>
<keyword evidence="6" id="KW-0645">Protease</keyword>
<dbReference type="Gene3D" id="2.40.10.120">
    <property type="match status" value="1"/>
</dbReference>
<feature type="active site" description="Charge relay system" evidence="14">
    <location>
        <position position="293"/>
    </location>
</feature>
<feature type="active site" description="Charge relay system" evidence="14">
    <location>
        <position position="219"/>
    </location>
</feature>
<feature type="chain" id="PRO_5040763456" description="Probable periplasmic serine endoprotease DegP-like" evidence="17">
    <location>
        <begin position="25"/>
        <end position="571"/>
    </location>
</feature>